<keyword evidence="3" id="KW-1185">Reference proteome</keyword>
<organism evidence="2 3">
    <name type="scientific">Noviherbaspirillum denitrificans</name>
    <dbReference type="NCBI Taxonomy" id="1968433"/>
    <lineage>
        <taxon>Bacteria</taxon>
        <taxon>Pseudomonadati</taxon>
        <taxon>Pseudomonadota</taxon>
        <taxon>Betaproteobacteria</taxon>
        <taxon>Burkholderiales</taxon>
        <taxon>Oxalobacteraceae</taxon>
        <taxon>Noviherbaspirillum</taxon>
    </lineage>
</organism>
<comment type="similarity">
    <text evidence="1">Belongs to the short-chain dehydrogenases/reductases (SDR) family.</text>
</comment>
<evidence type="ECO:0000313" key="3">
    <source>
        <dbReference type="Proteomes" id="UP000197535"/>
    </source>
</evidence>
<protein>
    <recommendedName>
        <fullName evidence="4">Short-chain dehydrogenase</fullName>
    </recommendedName>
</protein>
<dbReference type="InterPro" id="IPR002347">
    <property type="entry name" value="SDR_fam"/>
</dbReference>
<gene>
    <name evidence="2" type="ORF">AYR66_10585</name>
</gene>
<comment type="caution">
    <text evidence="2">The sequence shown here is derived from an EMBL/GenBank/DDBJ whole genome shotgun (WGS) entry which is preliminary data.</text>
</comment>
<reference evidence="2 3" key="1">
    <citation type="submission" date="2016-02" db="EMBL/GenBank/DDBJ databases">
        <authorList>
            <person name="Wen L."/>
            <person name="He K."/>
            <person name="Yang H."/>
        </authorList>
    </citation>
    <scope>NUCLEOTIDE SEQUENCE [LARGE SCALE GENOMIC DNA]</scope>
    <source>
        <strain evidence="2 3">TSA40</strain>
    </source>
</reference>
<dbReference type="AlphaFoldDB" id="A0A254TB72"/>
<dbReference type="Pfam" id="PF13561">
    <property type="entry name" value="adh_short_C2"/>
    <property type="match status" value="1"/>
</dbReference>
<dbReference type="PRINTS" id="PR00081">
    <property type="entry name" value="GDHRDH"/>
</dbReference>
<proteinExistence type="inferred from homology"/>
<dbReference type="GO" id="GO:0016616">
    <property type="term" value="F:oxidoreductase activity, acting on the CH-OH group of donors, NAD or NADP as acceptor"/>
    <property type="evidence" value="ECO:0007669"/>
    <property type="project" value="TreeGrafter"/>
</dbReference>
<evidence type="ECO:0008006" key="4">
    <source>
        <dbReference type="Google" id="ProtNLM"/>
    </source>
</evidence>
<dbReference type="InterPro" id="IPR036291">
    <property type="entry name" value="NAD(P)-bd_dom_sf"/>
</dbReference>
<dbReference type="Gene3D" id="3.40.50.720">
    <property type="entry name" value="NAD(P)-binding Rossmann-like Domain"/>
    <property type="match status" value="1"/>
</dbReference>
<dbReference type="SUPFAM" id="SSF51735">
    <property type="entry name" value="NAD(P)-binding Rossmann-fold domains"/>
    <property type="match status" value="1"/>
</dbReference>
<evidence type="ECO:0000256" key="1">
    <source>
        <dbReference type="ARBA" id="ARBA00006484"/>
    </source>
</evidence>
<dbReference type="Proteomes" id="UP000197535">
    <property type="component" value="Unassembled WGS sequence"/>
</dbReference>
<dbReference type="PANTHER" id="PTHR42760">
    <property type="entry name" value="SHORT-CHAIN DEHYDROGENASES/REDUCTASES FAMILY MEMBER"/>
    <property type="match status" value="1"/>
</dbReference>
<dbReference type="EMBL" id="LSTO01000001">
    <property type="protein sequence ID" value="OWW19884.1"/>
    <property type="molecule type" value="Genomic_DNA"/>
</dbReference>
<evidence type="ECO:0000313" key="2">
    <source>
        <dbReference type="EMBL" id="OWW19884.1"/>
    </source>
</evidence>
<dbReference type="PRINTS" id="PR00080">
    <property type="entry name" value="SDRFAMILY"/>
</dbReference>
<name>A0A254TB72_9BURK</name>
<dbReference type="PROSITE" id="PS00061">
    <property type="entry name" value="ADH_SHORT"/>
    <property type="match status" value="1"/>
</dbReference>
<dbReference type="InterPro" id="IPR020904">
    <property type="entry name" value="Sc_DH/Rdtase_CS"/>
</dbReference>
<accession>A0A254TB72</accession>
<sequence>MDVLVNNAGIDPHYARLEKTSSASWHEIVRTNLDGVFYCCKYFTAAMLEEKKGSVINISSIAGKVGLRRQVPYCATKGGVEQITRALALDWADAGVRVNGIGYGFIKTDLTSAITGHEHLGPQLLARTPLARFGSVEEVTGAAIFLASDAASYMTGHTIMVDGGWTAS</sequence>